<dbReference type="RefSeq" id="WP_164132829.1">
    <property type="nucleotide sequence ID" value="NZ_JAAGOX010000056.1"/>
</dbReference>
<dbReference type="EMBL" id="JAAGOX010000056">
    <property type="protein sequence ID" value="NDW47819.1"/>
    <property type="molecule type" value="Genomic_DNA"/>
</dbReference>
<evidence type="ECO:0000256" key="1">
    <source>
        <dbReference type="SAM" id="SignalP"/>
    </source>
</evidence>
<dbReference type="PANTHER" id="PTHR36509">
    <property type="entry name" value="BLL3101 PROTEIN"/>
    <property type="match status" value="1"/>
</dbReference>
<dbReference type="InterPro" id="IPR010621">
    <property type="entry name" value="DUF1214"/>
</dbReference>
<evidence type="ECO:0000259" key="3">
    <source>
        <dbReference type="Pfam" id="PF06863"/>
    </source>
</evidence>
<dbReference type="Pfam" id="PF06742">
    <property type="entry name" value="DUF1214"/>
    <property type="match status" value="1"/>
</dbReference>
<accession>A0A6B2NZG9</accession>
<dbReference type="InterPro" id="IPR037049">
    <property type="entry name" value="DUF1214_C_sf"/>
</dbReference>
<dbReference type="PANTHER" id="PTHR36509:SF2">
    <property type="entry name" value="BLL3101 PROTEIN"/>
    <property type="match status" value="1"/>
</dbReference>
<dbReference type="AlphaFoldDB" id="A0A6B2NZG9"/>
<dbReference type="Gene3D" id="2.60.120.600">
    <property type="entry name" value="Domain of unknown function DUF1214, C-terminal domain"/>
    <property type="match status" value="1"/>
</dbReference>
<proteinExistence type="predicted"/>
<keyword evidence="1" id="KW-0732">Signal</keyword>
<feature type="domain" description="DUF1214" evidence="2">
    <location>
        <begin position="239"/>
        <end position="319"/>
    </location>
</feature>
<evidence type="ECO:0000313" key="4">
    <source>
        <dbReference type="EMBL" id="NDW47819.1"/>
    </source>
</evidence>
<protein>
    <submittedName>
        <fullName evidence="4">DUF1214 domain-containing protein</fullName>
    </submittedName>
</protein>
<dbReference type="InterPro" id="IPR010679">
    <property type="entry name" value="DUF1254"/>
</dbReference>
<organism evidence="4">
    <name type="scientific">Ruegeria sp. PrR005</name>
    <dbReference type="NCBI Taxonomy" id="2706882"/>
    <lineage>
        <taxon>Bacteria</taxon>
        <taxon>Pseudomonadati</taxon>
        <taxon>Pseudomonadota</taxon>
        <taxon>Alphaproteobacteria</taxon>
        <taxon>Rhodobacterales</taxon>
        <taxon>Roseobacteraceae</taxon>
        <taxon>Ruegeria</taxon>
    </lineage>
</organism>
<name>A0A6B2NZG9_9RHOB</name>
<dbReference type="Pfam" id="PF06863">
    <property type="entry name" value="DUF1254"/>
    <property type="match status" value="1"/>
</dbReference>
<sequence>MPFSKLAIAAALTCIGAATAVFAESVPVTVDNFARAETNEIMKSYVDAVGIGEWAHNRVPTPLDQQPVVRMNRDTLYSAAVVDMSTPVTIVKPDSDRFQSMLLINEDHSMMPAVHEDGTFTIPPSLVGTRYLIVVIRTFVNPNDPEDVKAANALQDQLQIVQPDKGSFEIPDWDPESLARVRDAIKVLGSTRTDTNPYFGQKRLLNPLYHLIGTALGWGGNPPEAAVYKTVFIEQNDGTPYTVTVKDVPVDGFWSITVYNAEGFMEPNDLGVNSYNNVTATPNQDGGYTINFGGCEDGRINCIPIMPGWNAVIRQYQPRPELIDGSWQFPDFQPAG</sequence>
<feature type="signal peptide" evidence="1">
    <location>
        <begin position="1"/>
        <end position="23"/>
    </location>
</feature>
<feature type="domain" description="DUF1254" evidence="3">
    <location>
        <begin position="55"/>
        <end position="104"/>
    </location>
</feature>
<feature type="chain" id="PRO_5025491554" evidence="1">
    <location>
        <begin position="24"/>
        <end position="336"/>
    </location>
</feature>
<reference evidence="4" key="1">
    <citation type="submission" date="2020-02" db="EMBL/GenBank/DDBJ databases">
        <title>Delineation of the pyrene-degrading pathway in Roseobacter clade bacteria by genomic analysis.</title>
        <authorList>
            <person name="Zhou H."/>
            <person name="Wang H."/>
        </authorList>
    </citation>
    <scope>NUCLEOTIDE SEQUENCE</scope>
    <source>
        <strain evidence="4">PrR005</strain>
    </source>
</reference>
<gene>
    <name evidence="4" type="ORF">G0P99_22980</name>
</gene>
<evidence type="ECO:0000259" key="2">
    <source>
        <dbReference type="Pfam" id="PF06742"/>
    </source>
</evidence>
<comment type="caution">
    <text evidence="4">The sequence shown here is derived from an EMBL/GenBank/DDBJ whole genome shotgun (WGS) entry which is preliminary data.</text>
</comment>
<dbReference type="SUPFAM" id="SSF160935">
    <property type="entry name" value="VPA0735-like"/>
    <property type="match status" value="1"/>
</dbReference>